<keyword evidence="7" id="KW-0732">Signal</keyword>
<dbReference type="PROSITE" id="PS50059">
    <property type="entry name" value="FKBP_PPIASE"/>
    <property type="match status" value="1"/>
</dbReference>
<feature type="compositionally biased region" description="Low complexity" evidence="6">
    <location>
        <begin position="45"/>
        <end position="64"/>
    </location>
</feature>
<dbReference type="Proteomes" id="UP000000757">
    <property type="component" value="Chromosome"/>
</dbReference>
<comment type="similarity">
    <text evidence="5">Belongs to the FKBP-type PPIase family.</text>
</comment>
<dbReference type="Pfam" id="PF00254">
    <property type="entry name" value="FKBP_C"/>
    <property type="match status" value="1"/>
</dbReference>
<feature type="chain" id="PRO_5002629525" description="Peptidyl-prolyl cis-trans isomerase" evidence="7">
    <location>
        <begin position="23"/>
        <end position="209"/>
    </location>
</feature>
<keyword evidence="10" id="KW-1185">Reference proteome</keyword>
<dbReference type="GO" id="GO:0005737">
    <property type="term" value="C:cytoplasm"/>
    <property type="evidence" value="ECO:0007669"/>
    <property type="project" value="TreeGrafter"/>
</dbReference>
<feature type="compositionally biased region" description="Low complexity" evidence="6">
    <location>
        <begin position="23"/>
        <end position="38"/>
    </location>
</feature>
<evidence type="ECO:0000256" key="4">
    <source>
        <dbReference type="PROSITE-ProRule" id="PRU00277"/>
    </source>
</evidence>
<sequence>MSSSVAIAACAASLAMTLAACGSDSDTASSSTSPAGSSTVAELVTSSSTETAAPAASTCPTAAPQDAAAPEWTLSGATGSVEVTGSTDAAAPVINVNGPFSVTETQVKTLQPGEGPVVADNATVLVCYMGVNGRDGTVFDSSYERGAPVDFPLNGVVAGFQKAIAGQTVGSTVAVAMTSEDGYPNGQPAAGIEPGDSLIFAIKILDAAS</sequence>
<dbReference type="KEGG" id="msb:LJ00_17090"/>
<keyword evidence="2 4" id="KW-0697">Rotamase</keyword>
<dbReference type="PANTHER" id="PTHR10516:SF443">
    <property type="entry name" value="FK506-BINDING PROTEIN 59-RELATED"/>
    <property type="match status" value="1"/>
</dbReference>
<evidence type="ECO:0000313" key="9">
    <source>
        <dbReference type="EMBL" id="ABK74951.1"/>
    </source>
</evidence>
<dbReference type="GeneID" id="93458200"/>
<dbReference type="RefSeq" id="WP_011729065.1">
    <property type="nucleotide sequence ID" value="NC_008596.1"/>
</dbReference>
<dbReference type="PaxDb" id="246196-MSMEI_3355"/>
<proteinExistence type="inferred from homology"/>
<organism evidence="9 10">
    <name type="scientific">Mycolicibacterium smegmatis (strain ATCC 700084 / mc(2)155)</name>
    <name type="common">Mycobacterium smegmatis</name>
    <dbReference type="NCBI Taxonomy" id="246196"/>
    <lineage>
        <taxon>Bacteria</taxon>
        <taxon>Bacillati</taxon>
        <taxon>Actinomycetota</taxon>
        <taxon>Actinomycetes</taxon>
        <taxon>Mycobacteriales</taxon>
        <taxon>Mycobacteriaceae</taxon>
        <taxon>Mycolicibacterium</taxon>
    </lineage>
</organism>
<evidence type="ECO:0000256" key="7">
    <source>
        <dbReference type="SAM" id="SignalP"/>
    </source>
</evidence>
<dbReference type="InterPro" id="IPR050689">
    <property type="entry name" value="FKBP-type_PPIase"/>
</dbReference>
<evidence type="ECO:0000313" key="10">
    <source>
        <dbReference type="Proteomes" id="UP000000757"/>
    </source>
</evidence>
<dbReference type="InterPro" id="IPR046357">
    <property type="entry name" value="PPIase_dom_sf"/>
</dbReference>
<dbReference type="Gene3D" id="3.10.50.40">
    <property type="match status" value="1"/>
</dbReference>
<feature type="domain" description="PPIase FKBP-type" evidence="8">
    <location>
        <begin position="121"/>
        <end position="208"/>
    </location>
</feature>
<evidence type="ECO:0000256" key="2">
    <source>
        <dbReference type="ARBA" id="ARBA00023110"/>
    </source>
</evidence>
<evidence type="ECO:0000256" key="3">
    <source>
        <dbReference type="ARBA" id="ARBA00023235"/>
    </source>
</evidence>
<evidence type="ECO:0000259" key="8">
    <source>
        <dbReference type="PROSITE" id="PS50059"/>
    </source>
</evidence>
<dbReference type="STRING" id="246196.MSMEG_3434"/>
<dbReference type="KEGG" id="msm:MSMEG_3434"/>
<gene>
    <name evidence="9" type="ordered locus">MSMEG_3434</name>
</gene>
<dbReference type="GO" id="GO:0003755">
    <property type="term" value="F:peptidyl-prolyl cis-trans isomerase activity"/>
    <property type="evidence" value="ECO:0007669"/>
    <property type="project" value="UniProtKB-UniRule"/>
</dbReference>
<dbReference type="PATRIC" id="fig|246196.19.peg.3393"/>
<protein>
    <recommendedName>
        <fullName evidence="5">Peptidyl-prolyl cis-trans isomerase</fullName>
        <ecNumber evidence="5">5.2.1.8</ecNumber>
    </recommendedName>
</protein>
<keyword evidence="3 4" id="KW-0413">Isomerase</keyword>
<reference evidence="9 10" key="1">
    <citation type="submission" date="2006-10" db="EMBL/GenBank/DDBJ databases">
        <authorList>
            <person name="Fleischmann R.D."/>
            <person name="Dodson R.J."/>
            <person name="Haft D.H."/>
            <person name="Merkel J.S."/>
            <person name="Nelson W.C."/>
            <person name="Fraser C.M."/>
        </authorList>
    </citation>
    <scope>NUCLEOTIDE SEQUENCE [LARGE SCALE GENOMIC DNA]</scope>
    <source>
        <strain evidence="10">ATCC 700084 / mc(2)155</strain>
    </source>
</reference>
<dbReference type="OrthoDB" id="25996at2"/>
<dbReference type="EMBL" id="CP000480">
    <property type="protein sequence ID" value="ABK74951.1"/>
    <property type="molecule type" value="Genomic_DNA"/>
</dbReference>
<comment type="catalytic activity">
    <reaction evidence="1 4 5">
        <text>[protein]-peptidylproline (omega=180) = [protein]-peptidylproline (omega=0)</text>
        <dbReference type="Rhea" id="RHEA:16237"/>
        <dbReference type="Rhea" id="RHEA-COMP:10747"/>
        <dbReference type="Rhea" id="RHEA-COMP:10748"/>
        <dbReference type="ChEBI" id="CHEBI:83833"/>
        <dbReference type="ChEBI" id="CHEBI:83834"/>
        <dbReference type="EC" id="5.2.1.8"/>
    </reaction>
</comment>
<dbReference type="InterPro" id="IPR001179">
    <property type="entry name" value="PPIase_FKBP_dom"/>
</dbReference>
<feature type="region of interest" description="Disordered" evidence="6">
    <location>
        <begin position="23"/>
        <end position="68"/>
    </location>
</feature>
<dbReference type="AlphaFoldDB" id="A0QXV0"/>
<dbReference type="SUPFAM" id="SSF54534">
    <property type="entry name" value="FKBP-like"/>
    <property type="match status" value="1"/>
</dbReference>
<name>A0QXV0_MYCS2</name>
<dbReference type="eggNOG" id="COG0545">
    <property type="taxonomic scope" value="Bacteria"/>
</dbReference>
<accession>A0QXV0</accession>
<dbReference type="PANTHER" id="PTHR10516">
    <property type="entry name" value="PEPTIDYL-PROLYL CIS-TRANS ISOMERASE"/>
    <property type="match status" value="1"/>
</dbReference>
<evidence type="ECO:0000256" key="6">
    <source>
        <dbReference type="SAM" id="MobiDB-lite"/>
    </source>
</evidence>
<feature type="signal peptide" evidence="7">
    <location>
        <begin position="1"/>
        <end position="22"/>
    </location>
</feature>
<evidence type="ECO:0000256" key="1">
    <source>
        <dbReference type="ARBA" id="ARBA00000971"/>
    </source>
</evidence>
<dbReference type="EC" id="5.2.1.8" evidence="5"/>
<evidence type="ECO:0000256" key="5">
    <source>
        <dbReference type="RuleBase" id="RU003915"/>
    </source>
</evidence>